<feature type="compositionally biased region" description="Low complexity" evidence="1">
    <location>
        <begin position="599"/>
        <end position="613"/>
    </location>
</feature>
<gene>
    <name evidence="3" type="ORF">IEO21_00768</name>
</gene>
<keyword evidence="2" id="KW-1133">Transmembrane helix</keyword>
<feature type="transmembrane region" description="Helical" evidence="2">
    <location>
        <begin position="30"/>
        <end position="53"/>
    </location>
</feature>
<dbReference type="AlphaFoldDB" id="A0A8H7PB18"/>
<feature type="region of interest" description="Disordered" evidence="1">
    <location>
        <begin position="589"/>
        <end position="636"/>
    </location>
</feature>
<feature type="compositionally biased region" description="Basic and acidic residues" evidence="1">
    <location>
        <begin position="708"/>
        <end position="717"/>
    </location>
</feature>
<evidence type="ECO:0000313" key="4">
    <source>
        <dbReference type="Proteomes" id="UP000639403"/>
    </source>
</evidence>
<feature type="region of interest" description="Disordered" evidence="1">
    <location>
        <begin position="72"/>
        <end position="97"/>
    </location>
</feature>
<feature type="transmembrane region" description="Helical" evidence="2">
    <location>
        <begin position="259"/>
        <end position="281"/>
    </location>
</feature>
<protein>
    <recommendedName>
        <fullName evidence="5">Transmembrane protein</fullName>
    </recommendedName>
</protein>
<comment type="caution">
    <text evidence="3">The sequence shown here is derived from an EMBL/GenBank/DDBJ whole genome shotgun (WGS) entry which is preliminary data.</text>
</comment>
<feature type="transmembrane region" description="Helical" evidence="2">
    <location>
        <begin position="140"/>
        <end position="162"/>
    </location>
</feature>
<organism evidence="3 4">
    <name type="scientific">Rhodonia placenta</name>
    <dbReference type="NCBI Taxonomy" id="104341"/>
    <lineage>
        <taxon>Eukaryota</taxon>
        <taxon>Fungi</taxon>
        <taxon>Dikarya</taxon>
        <taxon>Basidiomycota</taxon>
        <taxon>Agaricomycotina</taxon>
        <taxon>Agaricomycetes</taxon>
        <taxon>Polyporales</taxon>
        <taxon>Adustoporiaceae</taxon>
        <taxon>Rhodonia</taxon>
    </lineage>
</organism>
<evidence type="ECO:0000256" key="2">
    <source>
        <dbReference type="SAM" id="Phobius"/>
    </source>
</evidence>
<feature type="compositionally biased region" description="Basic and acidic residues" evidence="1">
    <location>
        <begin position="84"/>
        <end position="97"/>
    </location>
</feature>
<reference evidence="3" key="2">
    <citation type="journal article" name="Front. Microbiol.">
        <title>Degradative Capacity of Two Strains of Rhodonia placenta: From Phenotype to Genotype.</title>
        <authorList>
            <person name="Kolle M."/>
            <person name="Horta M.A.C."/>
            <person name="Nowrousian M."/>
            <person name="Ohm R.A."/>
            <person name="Benz J.P."/>
            <person name="Pilgard A."/>
        </authorList>
    </citation>
    <scope>NUCLEOTIDE SEQUENCE</scope>
    <source>
        <strain evidence="3">FPRL280</strain>
    </source>
</reference>
<name>A0A8H7PB18_9APHY</name>
<keyword evidence="2" id="KW-0472">Membrane</keyword>
<keyword evidence="2" id="KW-0812">Transmembrane</keyword>
<feature type="transmembrane region" description="Helical" evidence="2">
    <location>
        <begin position="214"/>
        <end position="238"/>
    </location>
</feature>
<accession>A0A8H7PB18</accession>
<feature type="region of interest" description="Disordered" evidence="1">
    <location>
        <begin position="307"/>
        <end position="327"/>
    </location>
</feature>
<feature type="compositionally biased region" description="Low complexity" evidence="1">
    <location>
        <begin position="557"/>
        <end position="569"/>
    </location>
</feature>
<feature type="region of interest" description="Disordered" evidence="1">
    <location>
        <begin position="552"/>
        <end position="571"/>
    </location>
</feature>
<sequence length="744" mass="81220">MFRTLGGQVAVEDPQAPSVQEFYAHPDYRVIAAFFLGWVFLISVYHIVCCALLRDVIRRLCLALRLSQPRMNTGDVEAPSSQEKAQDSRDSDQSSMTRREVNDSAFVFILNLCFAFTAVAEFASLLNLDSPNGDSVACAFVVAWGSMAAESARIFGLLMLSWRLRRLGIRFVESCVFWVGLLAVLGLVFALNATGPGTTSILAPNGISICYKQIYLPLSVALSGTLMGLELYTILRFVSLATYRPLGVRVVSKGFASLNVARAASLFALDLCTLVPGLWWVNTLAQNLPFCFSALLVIGTFNYPEKQERSATPRRQRSHDYNPRNSSALNMQRMSHNSLLTPSPFLLHFTDTPLASMPNETLRPSQHGRTGSGAGRDLVLHITRESTLNFPGNAQPSDIPAPPHSAPPKLTDPSEANESRSRKILPFQVEYARHLEEQAESLPTGPIVRKPKERPHMFVVIHDEDSEPTVEKHNSHGTIMGSDIIRLTPRTPRTKPSDSRLLSPDSAAPSCFPYSPVNDPVPIPCSAFYRSTSSSSAYTQNKYSMSGESSADEYAQSMVPPDSMRSPSDSPRRFSWRFLRQSYASTQAREELPTVLEGSSDSHSSLPRSSTGRSRSRRTTFGQSKQSVMYPDEPMPARVPSLSRLATIFKGDIPPSIPPLPFTPVLPASPLLVASPTGSGIGRGTGLLGGTSMVRGPRPPRSGSKSPGPDRELRNSLRADLVVGVSPISERSDNTGLASDGHNA</sequence>
<feature type="region of interest" description="Disordered" evidence="1">
    <location>
        <begin position="388"/>
        <end position="422"/>
    </location>
</feature>
<dbReference type="EMBL" id="JADOXO010000005">
    <property type="protein sequence ID" value="KAF9821160.1"/>
    <property type="molecule type" value="Genomic_DNA"/>
</dbReference>
<proteinExistence type="predicted"/>
<reference evidence="3" key="1">
    <citation type="submission" date="2020-11" db="EMBL/GenBank/DDBJ databases">
        <authorList>
            <person name="Koelle M."/>
            <person name="Horta M.A.C."/>
            <person name="Nowrousian M."/>
            <person name="Ohm R.A."/>
            <person name="Benz P."/>
            <person name="Pilgard A."/>
        </authorList>
    </citation>
    <scope>NUCLEOTIDE SEQUENCE</scope>
    <source>
        <strain evidence="3">FPRL280</strain>
    </source>
</reference>
<feature type="transmembrane region" description="Helical" evidence="2">
    <location>
        <begin position="105"/>
        <end position="128"/>
    </location>
</feature>
<evidence type="ECO:0008006" key="5">
    <source>
        <dbReference type="Google" id="ProtNLM"/>
    </source>
</evidence>
<evidence type="ECO:0000313" key="3">
    <source>
        <dbReference type="EMBL" id="KAF9821160.1"/>
    </source>
</evidence>
<feature type="region of interest" description="Disordered" evidence="1">
    <location>
        <begin position="680"/>
        <end position="744"/>
    </location>
</feature>
<feature type="compositionally biased region" description="Gly residues" evidence="1">
    <location>
        <begin position="680"/>
        <end position="689"/>
    </location>
</feature>
<evidence type="ECO:0000256" key="1">
    <source>
        <dbReference type="SAM" id="MobiDB-lite"/>
    </source>
</evidence>
<feature type="transmembrane region" description="Helical" evidence="2">
    <location>
        <begin position="174"/>
        <end position="194"/>
    </location>
</feature>
<feature type="compositionally biased region" description="Low complexity" evidence="1">
    <location>
        <begin position="690"/>
        <end position="707"/>
    </location>
</feature>
<feature type="region of interest" description="Disordered" evidence="1">
    <location>
        <begin position="488"/>
        <end position="507"/>
    </location>
</feature>
<dbReference type="Proteomes" id="UP000639403">
    <property type="component" value="Unassembled WGS sequence"/>
</dbReference>